<dbReference type="CDD" id="cd06170">
    <property type="entry name" value="LuxR_C_like"/>
    <property type="match status" value="1"/>
</dbReference>
<evidence type="ECO:0000313" key="9">
    <source>
        <dbReference type="Proteomes" id="UP000008043"/>
    </source>
</evidence>
<dbReference type="Pfam" id="PF00072">
    <property type="entry name" value="Response_reg"/>
    <property type="match status" value="1"/>
</dbReference>
<dbReference type="STRING" id="1214101.BN159_0208"/>
<evidence type="ECO:0000256" key="1">
    <source>
        <dbReference type="ARBA" id="ARBA00022553"/>
    </source>
</evidence>
<dbReference type="InterPro" id="IPR058245">
    <property type="entry name" value="NreC/VraR/RcsB-like_REC"/>
</dbReference>
<dbReference type="KEGG" id="sdv:BN159_0208"/>
<dbReference type="CDD" id="cd17535">
    <property type="entry name" value="REC_NarL-like"/>
    <property type="match status" value="1"/>
</dbReference>
<dbReference type="GO" id="GO:0006355">
    <property type="term" value="P:regulation of DNA-templated transcription"/>
    <property type="evidence" value="ECO:0007669"/>
    <property type="project" value="InterPro"/>
</dbReference>
<name>K4QUN2_STRDJ</name>
<keyword evidence="1 5" id="KW-0597">Phosphoprotein</keyword>
<keyword evidence="2" id="KW-0805">Transcription regulation</keyword>
<dbReference type="PROSITE" id="PS50043">
    <property type="entry name" value="HTH_LUXR_2"/>
    <property type="match status" value="1"/>
</dbReference>
<evidence type="ECO:0000259" key="6">
    <source>
        <dbReference type="PROSITE" id="PS50043"/>
    </source>
</evidence>
<dbReference type="InterPro" id="IPR001789">
    <property type="entry name" value="Sig_transdc_resp-reg_receiver"/>
</dbReference>
<evidence type="ECO:0000256" key="4">
    <source>
        <dbReference type="ARBA" id="ARBA00023163"/>
    </source>
</evidence>
<dbReference type="eggNOG" id="COG2197">
    <property type="taxonomic scope" value="Bacteria"/>
</dbReference>
<feature type="domain" description="HTH luxR-type" evidence="6">
    <location>
        <begin position="151"/>
        <end position="222"/>
    </location>
</feature>
<dbReference type="Gene3D" id="1.10.10.10">
    <property type="entry name" value="Winged helix-like DNA-binding domain superfamily/Winged helix DNA-binding domain"/>
    <property type="match status" value="1"/>
</dbReference>
<dbReference type="InterPro" id="IPR011006">
    <property type="entry name" value="CheY-like_superfamily"/>
</dbReference>
<dbReference type="PROSITE" id="PS50110">
    <property type="entry name" value="RESPONSE_REGULATORY"/>
    <property type="match status" value="1"/>
</dbReference>
<evidence type="ECO:0000256" key="5">
    <source>
        <dbReference type="PROSITE-ProRule" id="PRU00169"/>
    </source>
</evidence>
<gene>
    <name evidence="8" type="ORF">BN159_0208</name>
</gene>
<feature type="domain" description="Response regulatory" evidence="7">
    <location>
        <begin position="9"/>
        <end position="131"/>
    </location>
</feature>
<dbReference type="PATRIC" id="fig|1214101.3.peg.207"/>
<organism evidence="8 9">
    <name type="scientific">Streptomyces davaonensis (strain DSM 101723 / JCM 4913 / KCC S-0913 / 768)</name>
    <dbReference type="NCBI Taxonomy" id="1214101"/>
    <lineage>
        <taxon>Bacteria</taxon>
        <taxon>Bacillati</taxon>
        <taxon>Actinomycetota</taxon>
        <taxon>Actinomycetes</taxon>
        <taxon>Kitasatosporales</taxon>
        <taxon>Streptomycetaceae</taxon>
        <taxon>Streptomyces</taxon>
    </lineage>
</organism>
<dbReference type="HOGENOM" id="CLU_000445_90_0_11"/>
<dbReference type="Pfam" id="PF00196">
    <property type="entry name" value="GerE"/>
    <property type="match status" value="1"/>
</dbReference>
<dbReference type="AlphaFoldDB" id="K4QUN2"/>
<proteinExistence type="predicted"/>
<evidence type="ECO:0000256" key="2">
    <source>
        <dbReference type="ARBA" id="ARBA00023015"/>
    </source>
</evidence>
<accession>K4QUN2</accession>
<protein>
    <submittedName>
        <fullName evidence="8">LuxR family transcriptional regulator</fullName>
    </submittedName>
</protein>
<dbReference type="SUPFAM" id="SSF52172">
    <property type="entry name" value="CheY-like"/>
    <property type="match status" value="1"/>
</dbReference>
<evidence type="ECO:0000256" key="3">
    <source>
        <dbReference type="ARBA" id="ARBA00023125"/>
    </source>
</evidence>
<sequence length="222" mass="24004">MPPMSQPLRAVLGEDQPIVREGVMTILRRAGIDVVEAVEDAVDLVRATEEHLPDVVITDIRMPPGLQDDGLRAAQKIRAARPETAVIVLSQFLDASYALDLVGDDPSGVGYLLKEKVASPQILIDAIERVVARDSALDPDVISALLGRKRPEDPLAALTPKEREVLALMAEGHSNTGISQKLFVSVAAVERHVTGIFMKLGLSQTASGQHRRVLAVLRYLGQ</sequence>
<dbReference type="PRINTS" id="PR00038">
    <property type="entry name" value="HTHLUXR"/>
</dbReference>
<keyword evidence="9" id="KW-1185">Reference proteome</keyword>
<dbReference type="InterPro" id="IPR036388">
    <property type="entry name" value="WH-like_DNA-bd_sf"/>
</dbReference>
<dbReference type="InterPro" id="IPR039420">
    <property type="entry name" value="WalR-like"/>
</dbReference>
<dbReference type="GO" id="GO:0000160">
    <property type="term" value="P:phosphorelay signal transduction system"/>
    <property type="evidence" value="ECO:0007669"/>
    <property type="project" value="InterPro"/>
</dbReference>
<evidence type="ECO:0000259" key="7">
    <source>
        <dbReference type="PROSITE" id="PS50110"/>
    </source>
</evidence>
<dbReference type="SMART" id="SM00421">
    <property type="entry name" value="HTH_LUXR"/>
    <property type="match status" value="1"/>
</dbReference>
<dbReference type="EMBL" id="HE971709">
    <property type="protein sequence ID" value="CCK24587.1"/>
    <property type="molecule type" value="Genomic_DNA"/>
</dbReference>
<reference evidence="8 9" key="1">
    <citation type="journal article" date="2012" name="J. Bacteriol.">
        <title>Genome sequence of the bacterium Streptomyces davawensis JCM 4913 and heterologous production of the unique antibiotic roseoflavin.</title>
        <authorList>
            <person name="Jankowitsch F."/>
            <person name="Schwarz J."/>
            <person name="Ruckert C."/>
            <person name="Gust B."/>
            <person name="Szczepanowski R."/>
            <person name="Blom J."/>
            <person name="Pelzer S."/>
            <person name="Kalinowski J."/>
            <person name="Mack M."/>
        </authorList>
    </citation>
    <scope>NUCLEOTIDE SEQUENCE [LARGE SCALE GENOMIC DNA]</scope>
    <source>
        <strain evidence="9">DSM 101723 / JCM 4913 / KCC S-0913 / 768</strain>
    </source>
</reference>
<feature type="modified residue" description="4-aspartylphosphate" evidence="5">
    <location>
        <position position="59"/>
    </location>
</feature>
<evidence type="ECO:0000313" key="8">
    <source>
        <dbReference type="EMBL" id="CCK24587.1"/>
    </source>
</evidence>
<dbReference type="Proteomes" id="UP000008043">
    <property type="component" value="Chromosome"/>
</dbReference>
<dbReference type="PANTHER" id="PTHR43214:SF24">
    <property type="entry name" value="TRANSCRIPTIONAL REGULATORY PROTEIN NARL-RELATED"/>
    <property type="match status" value="1"/>
</dbReference>
<dbReference type="GO" id="GO:0003677">
    <property type="term" value="F:DNA binding"/>
    <property type="evidence" value="ECO:0007669"/>
    <property type="project" value="UniProtKB-KW"/>
</dbReference>
<dbReference type="Gene3D" id="3.40.50.2300">
    <property type="match status" value="1"/>
</dbReference>
<keyword evidence="3" id="KW-0238">DNA-binding</keyword>
<keyword evidence="4" id="KW-0804">Transcription</keyword>
<dbReference type="PANTHER" id="PTHR43214">
    <property type="entry name" value="TWO-COMPONENT RESPONSE REGULATOR"/>
    <property type="match status" value="1"/>
</dbReference>
<dbReference type="InterPro" id="IPR000792">
    <property type="entry name" value="Tscrpt_reg_LuxR_C"/>
</dbReference>
<dbReference type="SMART" id="SM00448">
    <property type="entry name" value="REC"/>
    <property type="match status" value="1"/>
</dbReference>